<evidence type="ECO:0000259" key="2">
    <source>
        <dbReference type="PROSITE" id="PS50112"/>
    </source>
</evidence>
<proteinExistence type="predicted"/>
<feature type="region of interest" description="Disordered" evidence="1">
    <location>
        <begin position="1"/>
        <end position="65"/>
    </location>
</feature>
<organism evidence="3 4">
    <name type="scientific">Lyophyllum shimeji</name>
    <name type="common">Hon-shimeji</name>
    <name type="synonym">Tricholoma shimeji</name>
    <dbReference type="NCBI Taxonomy" id="47721"/>
    <lineage>
        <taxon>Eukaryota</taxon>
        <taxon>Fungi</taxon>
        <taxon>Dikarya</taxon>
        <taxon>Basidiomycota</taxon>
        <taxon>Agaricomycotina</taxon>
        <taxon>Agaricomycetes</taxon>
        <taxon>Agaricomycetidae</taxon>
        <taxon>Agaricales</taxon>
        <taxon>Tricholomatineae</taxon>
        <taxon>Lyophyllaceae</taxon>
        <taxon>Lyophyllum</taxon>
    </lineage>
</organism>
<feature type="compositionally biased region" description="Low complexity" evidence="1">
    <location>
        <begin position="1"/>
        <end position="17"/>
    </location>
</feature>
<dbReference type="EMBL" id="BRPK01000011">
    <property type="protein sequence ID" value="GLB41998.1"/>
    <property type="molecule type" value="Genomic_DNA"/>
</dbReference>
<sequence>MSASRSTLPSSPTSSSTGCDGTYVPTEPSSLGHPSAAAAVQLLPPLPPLPPRLHRDHRPGPSTRLHEHFRSRYDQQPHSLVLLECTPDFIHVILLKGAFQDVVPAITRVLGYTPSELVGKSLAGLAHPEDVVPLERQLKESPTLLPSAPSPAVSETTAADQPRPHGLAAVQARIMDVLFWARIKAGVYVWVECRGRPHVEPGKGRKAIILSGCAREMSRLCWGDVVRAGGGVAAPVQPEGQWEKTARMTYRELWVQLAGRGQSAGAVVARRIGTLVVEGGEGVCEALKEDICIGAGKAKEGPVGEEQTHTETTTMWSRLRTKAGGVVGVLLVFYRCGRNEIDAKLGVAPPPVPPSSHAPSYGTYYPQLRASHNSHPHHPVPALQRPLPSLVAPSHRGHTGVQPPFFNAPSSDFPLGPQISSWGRAHHARDASHPGGLPFFSVPGRHMGPRPGGYDGNIDSRFARGDDGRDTGGAGDGKATNAFLEAEEQRKGVGVGVVLPQGGLSLHPPPRGMSAIATSASSFDLN</sequence>
<accession>A0A9P3PU09</accession>
<dbReference type="Gene3D" id="3.30.450.20">
    <property type="entry name" value="PAS domain"/>
    <property type="match status" value="1"/>
</dbReference>
<comment type="caution">
    <text evidence="3">The sequence shown here is derived from an EMBL/GenBank/DDBJ whole genome shotgun (WGS) entry which is preliminary data.</text>
</comment>
<dbReference type="PROSITE" id="PS51257">
    <property type="entry name" value="PROKAR_LIPOPROTEIN"/>
    <property type="match status" value="1"/>
</dbReference>
<dbReference type="Proteomes" id="UP001063166">
    <property type="component" value="Unassembled WGS sequence"/>
</dbReference>
<name>A0A9P3PU09_LYOSH</name>
<reference evidence="3" key="1">
    <citation type="submission" date="2022-07" db="EMBL/GenBank/DDBJ databases">
        <title>The genome of Lyophyllum shimeji provides insight into the initial evolution of ectomycorrhizal fungal genome.</title>
        <authorList>
            <person name="Kobayashi Y."/>
            <person name="Shibata T."/>
            <person name="Hirakawa H."/>
            <person name="Shigenobu S."/>
            <person name="Nishiyama T."/>
            <person name="Yamada A."/>
            <person name="Hasebe M."/>
            <person name="Kawaguchi M."/>
        </authorList>
    </citation>
    <scope>NUCLEOTIDE SEQUENCE</scope>
    <source>
        <strain evidence="3">AT787</strain>
    </source>
</reference>
<evidence type="ECO:0000256" key="1">
    <source>
        <dbReference type="SAM" id="MobiDB-lite"/>
    </source>
</evidence>
<keyword evidence="4" id="KW-1185">Reference proteome</keyword>
<feature type="region of interest" description="Disordered" evidence="1">
    <location>
        <begin position="141"/>
        <end position="162"/>
    </location>
</feature>
<protein>
    <submittedName>
        <fullName evidence="3">PAS domain containing protein</fullName>
    </submittedName>
</protein>
<dbReference type="SMART" id="SM00091">
    <property type="entry name" value="PAS"/>
    <property type="match status" value="1"/>
</dbReference>
<dbReference type="OrthoDB" id="447251at2759"/>
<dbReference type="PROSITE" id="PS50112">
    <property type="entry name" value="PAS"/>
    <property type="match status" value="1"/>
</dbReference>
<dbReference type="InterPro" id="IPR035965">
    <property type="entry name" value="PAS-like_dom_sf"/>
</dbReference>
<dbReference type="InterPro" id="IPR000014">
    <property type="entry name" value="PAS"/>
</dbReference>
<evidence type="ECO:0000313" key="3">
    <source>
        <dbReference type="EMBL" id="GLB41998.1"/>
    </source>
</evidence>
<evidence type="ECO:0000313" key="4">
    <source>
        <dbReference type="Proteomes" id="UP001063166"/>
    </source>
</evidence>
<dbReference type="CDD" id="cd00130">
    <property type="entry name" value="PAS"/>
    <property type="match status" value="1"/>
</dbReference>
<dbReference type="NCBIfam" id="TIGR00229">
    <property type="entry name" value="sensory_box"/>
    <property type="match status" value="1"/>
</dbReference>
<dbReference type="AlphaFoldDB" id="A0A9P3PU09"/>
<dbReference type="SUPFAM" id="SSF55785">
    <property type="entry name" value="PYP-like sensor domain (PAS domain)"/>
    <property type="match status" value="1"/>
</dbReference>
<feature type="compositionally biased region" description="Low complexity" evidence="1">
    <location>
        <begin position="141"/>
        <end position="154"/>
    </location>
</feature>
<gene>
    <name evidence="3" type="ORF">LshimejAT787_1100130</name>
</gene>
<feature type="domain" description="PAS" evidence="2">
    <location>
        <begin position="82"/>
        <end position="141"/>
    </location>
</feature>